<accession>A0A8T0I9R7</accession>
<dbReference type="Proteomes" id="UP000822688">
    <property type="component" value="Chromosome 4"/>
</dbReference>
<organism evidence="2 3">
    <name type="scientific">Ceratodon purpureus</name>
    <name type="common">Fire moss</name>
    <name type="synonym">Dicranum purpureum</name>
    <dbReference type="NCBI Taxonomy" id="3225"/>
    <lineage>
        <taxon>Eukaryota</taxon>
        <taxon>Viridiplantae</taxon>
        <taxon>Streptophyta</taxon>
        <taxon>Embryophyta</taxon>
        <taxon>Bryophyta</taxon>
        <taxon>Bryophytina</taxon>
        <taxon>Bryopsida</taxon>
        <taxon>Dicranidae</taxon>
        <taxon>Pseudoditrichales</taxon>
        <taxon>Ditrichaceae</taxon>
        <taxon>Ceratodon</taxon>
    </lineage>
</organism>
<protein>
    <submittedName>
        <fullName evidence="2">Uncharacterized protein</fullName>
    </submittedName>
</protein>
<evidence type="ECO:0000256" key="1">
    <source>
        <dbReference type="SAM" id="MobiDB-lite"/>
    </source>
</evidence>
<dbReference type="AlphaFoldDB" id="A0A8T0I9R7"/>
<name>A0A8T0I9R7_CERPU</name>
<gene>
    <name evidence="2" type="ORF">KC19_4G118400</name>
</gene>
<keyword evidence="3" id="KW-1185">Reference proteome</keyword>
<evidence type="ECO:0000313" key="2">
    <source>
        <dbReference type="EMBL" id="KAG0579707.1"/>
    </source>
</evidence>
<evidence type="ECO:0000313" key="3">
    <source>
        <dbReference type="Proteomes" id="UP000822688"/>
    </source>
</evidence>
<sequence length="137" mass="14960">MPKKTPASPPTQTDLLHITCSGPGLRSMRRLCPKSRHENANSLNIPRVCADVGEREMEMTQLSGRWPRLSHGHDHGWQPTLANWGGGNESREDARWRGMSTLLTQPAKAASQHFVAAISTATSAACPGTQYLNQTTS</sequence>
<comment type="caution">
    <text evidence="2">The sequence shown here is derived from an EMBL/GenBank/DDBJ whole genome shotgun (WGS) entry which is preliminary data.</text>
</comment>
<dbReference type="EMBL" id="CM026424">
    <property type="protein sequence ID" value="KAG0579707.1"/>
    <property type="molecule type" value="Genomic_DNA"/>
</dbReference>
<proteinExistence type="predicted"/>
<feature type="region of interest" description="Disordered" evidence="1">
    <location>
        <begin position="66"/>
        <end position="93"/>
    </location>
</feature>
<reference evidence="2" key="1">
    <citation type="submission" date="2020-06" db="EMBL/GenBank/DDBJ databases">
        <title>WGS assembly of Ceratodon purpureus strain R40.</title>
        <authorList>
            <person name="Carey S.B."/>
            <person name="Jenkins J."/>
            <person name="Shu S."/>
            <person name="Lovell J.T."/>
            <person name="Sreedasyam A."/>
            <person name="Maumus F."/>
            <person name="Tiley G.P."/>
            <person name="Fernandez-Pozo N."/>
            <person name="Barry K."/>
            <person name="Chen C."/>
            <person name="Wang M."/>
            <person name="Lipzen A."/>
            <person name="Daum C."/>
            <person name="Saski C.A."/>
            <person name="Payton A.C."/>
            <person name="Mcbreen J.C."/>
            <person name="Conrad R.E."/>
            <person name="Kollar L.M."/>
            <person name="Olsson S."/>
            <person name="Huttunen S."/>
            <person name="Landis J.B."/>
            <person name="Wickett N.J."/>
            <person name="Johnson M.G."/>
            <person name="Rensing S.A."/>
            <person name="Grimwood J."/>
            <person name="Schmutz J."/>
            <person name="Mcdaniel S.F."/>
        </authorList>
    </citation>
    <scope>NUCLEOTIDE SEQUENCE</scope>
    <source>
        <strain evidence="2">R40</strain>
    </source>
</reference>